<sequence length="466" mass="48632">MVRDILVATYPVNSARQPSTTKLSAQACKDPTLTQTPTPAAGSEFDRSTAWMTLLMLTGANVLMSLDRTIPQLVAEPVKREFGLSDGQLGMFIGLAFGVSYGVAGLLLGPVIDRYSRRNFIAAVLAIWSTMTFMTGFAVNYVMLLLTRGALGAAEAGGNPASISIISDVFPPAKRSSAIGVYKVGVPLGILLASGLTGWLATAYGWRAVFFAGGLPGLLLSILIFWRLREPSRGQFDAETPAGTYQAASYRSALAFVFSDRRMAPFALALLLSVFAGAPLSAFGASLLQRNHGFSLQQVGLFTGIGSALALVSPFLVGLLADRMVQKGQHRLFLLLSVLSFATLAAAVGMLVAHEAVVVVICFVGWQFLSLGLTTPGMAAVIALTPVGMRGTLVALISVGNMCIGFGLGPLAVGYASDMIGGANSLGIALLIVTGSGYVIATALFLLTARSAQRLSLMHAPSSTAA</sequence>
<feature type="transmembrane region" description="Helical" evidence="6">
    <location>
        <begin position="120"/>
        <end position="142"/>
    </location>
</feature>
<evidence type="ECO:0000256" key="2">
    <source>
        <dbReference type="ARBA" id="ARBA00022448"/>
    </source>
</evidence>
<dbReference type="Pfam" id="PF07690">
    <property type="entry name" value="MFS_1"/>
    <property type="match status" value="1"/>
</dbReference>
<dbReference type="PROSITE" id="PS50850">
    <property type="entry name" value="MFS"/>
    <property type="match status" value="1"/>
</dbReference>
<dbReference type="AlphaFoldDB" id="A0A7W6EX99"/>
<dbReference type="GO" id="GO:0022857">
    <property type="term" value="F:transmembrane transporter activity"/>
    <property type="evidence" value="ECO:0007669"/>
    <property type="project" value="InterPro"/>
</dbReference>
<dbReference type="InterPro" id="IPR011701">
    <property type="entry name" value="MFS"/>
</dbReference>
<evidence type="ECO:0000256" key="3">
    <source>
        <dbReference type="ARBA" id="ARBA00022692"/>
    </source>
</evidence>
<protein>
    <submittedName>
        <fullName evidence="8">Putative MFS family arabinose efflux permease</fullName>
    </submittedName>
</protein>
<evidence type="ECO:0000256" key="5">
    <source>
        <dbReference type="ARBA" id="ARBA00023136"/>
    </source>
</evidence>
<feature type="transmembrane region" description="Helical" evidence="6">
    <location>
        <begin position="332"/>
        <end position="352"/>
    </location>
</feature>
<dbReference type="InterPro" id="IPR020846">
    <property type="entry name" value="MFS_dom"/>
</dbReference>
<proteinExistence type="predicted"/>
<keyword evidence="2" id="KW-0813">Transport</keyword>
<feature type="transmembrane region" description="Helical" evidence="6">
    <location>
        <begin position="299"/>
        <end position="320"/>
    </location>
</feature>
<reference evidence="8 9" key="1">
    <citation type="submission" date="2020-08" db="EMBL/GenBank/DDBJ databases">
        <title>Genomic Encyclopedia of Type Strains, Phase IV (KMG-IV): sequencing the most valuable type-strain genomes for metagenomic binning, comparative biology and taxonomic classification.</title>
        <authorList>
            <person name="Goeker M."/>
        </authorList>
    </citation>
    <scope>NUCLEOTIDE SEQUENCE [LARGE SCALE GENOMIC DNA]</scope>
    <source>
        <strain evidence="8 9">DSM 14552</strain>
    </source>
</reference>
<accession>A0A7W6EX99</accession>
<evidence type="ECO:0000259" key="7">
    <source>
        <dbReference type="PROSITE" id="PS50850"/>
    </source>
</evidence>
<dbReference type="Proteomes" id="UP000562395">
    <property type="component" value="Unassembled WGS sequence"/>
</dbReference>
<dbReference type="PANTHER" id="PTHR23505:SF79">
    <property type="entry name" value="PROTEIN SPINSTER"/>
    <property type="match status" value="1"/>
</dbReference>
<keyword evidence="4 6" id="KW-1133">Transmembrane helix</keyword>
<evidence type="ECO:0000256" key="6">
    <source>
        <dbReference type="SAM" id="Phobius"/>
    </source>
</evidence>
<evidence type="ECO:0000313" key="8">
    <source>
        <dbReference type="EMBL" id="MBB3862158.1"/>
    </source>
</evidence>
<comment type="subcellular location">
    <subcellularLocation>
        <location evidence="1">Membrane</location>
        <topology evidence="1">Multi-pass membrane protein</topology>
    </subcellularLocation>
</comment>
<evidence type="ECO:0000256" key="1">
    <source>
        <dbReference type="ARBA" id="ARBA00004141"/>
    </source>
</evidence>
<keyword evidence="9" id="KW-1185">Reference proteome</keyword>
<feature type="transmembrane region" description="Helical" evidence="6">
    <location>
        <begin position="208"/>
        <end position="226"/>
    </location>
</feature>
<dbReference type="PANTHER" id="PTHR23505">
    <property type="entry name" value="SPINSTER"/>
    <property type="match status" value="1"/>
</dbReference>
<keyword evidence="5 6" id="KW-0472">Membrane</keyword>
<feature type="transmembrane region" description="Helical" evidence="6">
    <location>
        <begin position="87"/>
        <end position="108"/>
    </location>
</feature>
<feature type="transmembrane region" description="Helical" evidence="6">
    <location>
        <begin position="358"/>
        <end position="381"/>
    </location>
</feature>
<gene>
    <name evidence="8" type="ORF">GGQ88_003456</name>
</gene>
<evidence type="ECO:0000256" key="4">
    <source>
        <dbReference type="ARBA" id="ARBA00022989"/>
    </source>
</evidence>
<name>A0A7W6EX99_9SPHN</name>
<dbReference type="InterPro" id="IPR036259">
    <property type="entry name" value="MFS_trans_sf"/>
</dbReference>
<dbReference type="InterPro" id="IPR044770">
    <property type="entry name" value="MFS_spinster-like"/>
</dbReference>
<evidence type="ECO:0000313" key="9">
    <source>
        <dbReference type="Proteomes" id="UP000562395"/>
    </source>
</evidence>
<keyword evidence="3 6" id="KW-0812">Transmembrane</keyword>
<dbReference type="SUPFAM" id="SSF103473">
    <property type="entry name" value="MFS general substrate transporter"/>
    <property type="match status" value="1"/>
</dbReference>
<comment type="caution">
    <text evidence="8">The sequence shown here is derived from an EMBL/GenBank/DDBJ whole genome shotgun (WGS) entry which is preliminary data.</text>
</comment>
<dbReference type="GO" id="GO:0016020">
    <property type="term" value="C:membrane"/>
    <property type="evidence" value="ECO:0007669"/>
    <property type="project" value="UniProtKB-SubCell"/>
</dbReference>
<feature type="transmembrane region" description="Helical" evidence="6">
    <location>
        <begin position="266"/>
        <end position="287"/>
    </location>
</feature>
<feature type="transmembrane region" description="Helical" evidence="6">
    <location>
        <begin position="393"/>
        <end position="416"/>
    </location>
</feature>
<feature type="domain" description="Major facilitator superfamily (MFS) profile" evidence="7">
    <location>
        <begin position="53"/>
        <end position="453"/>
    </location>
</feature>
<organism evidence="8 9">
    <name type="scientific">Novosphingobium hassiacum</name>
    <dbReference type="NCBI Taxonomy" id="173676"/>
    <lineage>
        <taxon>Bacteria</taxon>
        <taxon>Pseudomonadati</taxon>
        <taxon>Pseudomonadota</taxon>
        <taxon>Alphaproteobacteria</taxon>
        <taxon>Sphingomonadales</taxon>
        <taxon>Sphingomonadaceae</taxon>
        <taxon>Novosphingobium</taxon>
    </lineage>
</organism>
<dbReference type="EMBL" id="JACICY010000010">
    <property type="protein sequence ID" value="MBB3862158.1"/>
    <property type="molecule type" value="Genomic_DNA"/>
</dbReference>
<dbReference type="Gene3D" id="1.20.1250.20">
    <property type="entry name" value="MFS general substrate transporter like domains"/>
    <property type="match status" value="2"/>
</dbReference>
<feature type="transmembrane region" description="Helical" evidence="6">
    <location>
        <begin position="184"/>
        <end position="202"/>
    </location>
</feature>
<dbReference type="RefSeq" id="WP_183614649.1">
    <property type="nucleotide sequence ID" value="NZ_JACICY010000010.1"/>
</dbReference>
<feature type="transmembrane region" description="Helical" evidence="6">
    <location>
        <begin position="428"/>
        <end position="449"/>
    </location>
</feature>